<dbReference type="Pfam" id="PF00903">
    <property type="entry name" value="Glyoxalase"/>
    <property type="match status" value="2"/>
</dbReference>
<dbReference type="InterPro" id="IPR004360">
    <property type="entry name" value="Glyas_Fos-R_dOase_dom"/>
</dbReference>
<feature type="domain" description="VOC" evidence="1">
    <location>
        <begin position="17"/>
        <end position="132"/>
    </location>
</feature>
<dbReference type="InterPro" id="IPR037523">
    <property type="entry name" value="VOC_core"/>
</dbReference>
<evidence type="ECO:0000259" key="1">
    <source>
        <dbReference type="PROSITE" id="PS51819"/>
    </source>
</evidence>
<evidence type="ECO:0000313" key="2">
    <source>
        <dbReference type="EMBL" id="WUV50978.1"/>
    </source>
</evidence>
<dbReference type="PROSITE" id="PS51819">
    <property type="entry name" value="VOC"/>
    <property type="match status" value="2"/>
</dbReference>
<dbReference type="SUPFAM" id="SSF54593">
    <property type="entry name" value="Glyoxalase/Bleomycin resistance protein/Dihydroxybiphenyl dioxygenase"/>
    <property type="match status" value="2"/>
</dbReference>
<evidence type="ECO:0000313" key="3">
    <source>
        <dbReference type="Proteomes" id="UP001432062"/>
    </source>
</evidence>
<dbReference type="CDD" id="cd07247">
    <property type="entry name" value="SgaA_N_like"/>
    <property type="match status" value="2"/>
</dbReference>
<sequence length="274" mass="28523">MGGGGRATGGPAPETGDPCWVDVYTSDPDRAIAFYRQLFGWTADRADEEFGGYITFRKDGKAVAGGMGKTEDGVEGPDQWTVYLASPDAKATADAAAEHGGTVVVPPMDVSDLGAMAVLGDVGGAGIGIWQTGTFGGFETIGIASGGTWSNHVGIPSWFELHTRDYARSLDFYRDVFGWSDTFAISDTPEFRYTTIHATTPMLGGVMDASAFLPEGVPAGWTVYFGADDVDAAAAKVVELGGTVLAQPENTPYGRIAQVADPTGARFSIGGNAG</sequence>
<dbReference type="EMBL" id="CP109441">
    <property type="protein sequence ID" value="WUV50978.1"/>
    <property type="molecule type" value="Genomic_DNA"/>
</dbReference>
<dbReference type="PANTHER" id="PTHR33993:SF10">
    <property type="entry name" value="CONSERVED PROTEIN"/>
    <property type="match status" value="1"/>
</dbReference>
<protein>
    <submittedName>
        <fullName evidence="2">VOC family protein</fullName>
    </submittedName>
</protein>
<feature type="domain" description="VOC" evidence="1">
    <location>
        <begin position="155"/>
        <end position="272"/>
    </location>
</feature>
<keyword evidence="3" id="KW-1185">Reference proteome</keyword>
<dbReference type="RefSeq" id="WP_329415803.1">
    <property type="nucleotide sequence ID" value="NZ_CP109441.1"/>
</dbReference>
<dbReference type="Gene3D" id="3.10.180.10">
    <property type="entry name" value="2,3-Dihydroxybiphenyl 1,2-Dioxygenase, domain 1"/>
    <property type="match status" value="2"/>
</dbReference>
<organism evidence="2 3">
    <name type="scientific">Nocardia vinacea</name>
    <dbReference type="NCBI Taxonomy" id="96468"/>
    <lineage>
        <taxon>Bacteria</taxon>
        <taxon>Bacillati</taxon>
        <taxon>Actinomycetota</taxon>
        <taxon>Actinomycetes</taxon>
        <taxon>Mycobacteriales</taxon>
        <taxon>Nocardiaceae</taxon>
        <taxon>Nocardia</taxon>
    </lineage>
</organism>
<dbReference type="PANTHER" id="PTHR33993">
    <property type="entry name" value="GLYOXALASE-RELATED"/>
    <property type="match status" value="1"/>
</dbReference>
<accession>A0ABZ1Z649</accession>
<proteinExistence type="predicted"/>
<gene>
    <name evidence="2" type="ORF">OG563_08865</name>
</gene>
<reference evidence="2" key="1">
    <citation type="submission" date="2022-10" db="EMBL/GenBank/DDBJ databases">
        <title>The complete genomes of actinobacterial strains from the NBC collection.</title>
        <authorList>
            <person name="Joergensen T.S."/>
            <person name="Alvarez Arevalo M."/>
            <person name="Sterndorff E.B."/>
            <person name="Faurdal D."/>
            <person name="Vuksanovic O."/>
            <person name="Mourched A.-S."/>
            <person name="Charusanti P."/>
            <person name="Shaw S."/>
            <person name="Blin K."/>
            <person name="Weber T."/>
        </authorList>
    </citation>
    <scope>NUCLEOTIDE SEQUENCE</scope>
    <source>
        <strain evidence="2">NBC_01482</strain>
    </source>
</reference>
<dbReference type="Proteomes" id="UP001432062">
    <property type="component" value="Chromosome"/>
</dbReference>
<dbReference type="InterPro" id="IPR052164">
    <property type="entry name" value="Anthracycline_SecMetBiosynth"/>
</dbReference>
<dbReference type="InterPro" id="IPR029068">
    <property type="entry name" value="Glyas_Bleomycin-R_OHBP_Dase"/>
</dbReference>
<name>A0ABZ1Z649_9NOCA</name>